<protein>
    <recommendedName>
        <fullName evidence="1">Type IV secretion system coupling protein TraD DNA-binding domain-containing protein</fullName>
    </recommendedName>
</protein>
<dbReference type="PANTHER" id="PTHR30121">
    <property type="entry name" value="UNCHARACTERIZED PROTEIN YJGR-RELATED"/>
    <property type="match status" value="1"/>
</dbReference>
<sequence length="1021" mass="117328">MKLSLAEQATINFYEFDYKGRGYYHFPFCVDIEPPFTNFSHHQLLKSYPQEYDDGRAPSYFKQLTAFFTPKVQEEKKEIEKPFLPKEVLSKPVLVGLEISFPKRPYIDKTLFVQLLNMFGYSENSISFEIIGTFEKITIQIVCSEKDKMRITSHCKAYFSSILFKEVNALNLPFNGYDDIAVCDFGLEEESMRSIHTPQNFSIDTFTSIFVTLENLQQGDVIVYQVLFKGVVNPWSKSMMNAVSDANGNSFFVDAPEMLQLAKNKVSKPLFAVVVRLAAQSLFKERTQYLASEIIRTISTFSKSEFNRLIPLSNEGYEYQHHIENLFYRQTNRLGMLLNTDELVSLAHYPNESIVSSKLGFNNKKTKKAPQMVLQKADGCYVGINSHQQEEYIIHLGKEQRLKHIHIVGATGVGKSTLIANMVLDDIEKGNGIALFDPHGDICEDILLRIPNHRKEDVIVIDPSDSEFPIGFNLLHATTDAEKIVLSSDLVSAFKRHATAWGDNMTAVLSNAINAFLESSCGGTLIELKRFLIEEKFRNTFLEKIDDNSIHYYWKNEYPLVKKGIAPLLTRIDTFLRPKIIRYMLAQKNGIDFKECIEKKKIVLFKLSQGLIGEYNSYLLGSLFISKFNQVALSRQQISKEKRHPFYIYMDEFQNFITPSITAMLSGVRKYGVGLVLAHQELSQIEEQKVLNSVISNPFTRICFRLGDNDASKLEAGFSFFEQNDLQSLGTGEVIMRVGSSSNDFSLSTPKLANQTNSEIRDYIIQNTRRRYTKNRSEIKTLLDSLLPKPKPKIFKEKEKPVSTKIFEESSEDKIDKTIKILPKIVKEEKKFIPKKEEKASTNFEKQKEVYLQQAHEQEILRKHRSLQYFVRTMAVQRGFKATLEEEANNGGRVDVGLLKDEIRIAIEISVTNTVEYEIQNIQKCIDSNYSLVYMISDDEKHLQNIKEQTLKVIPKKLHPKIHFFPSKELSLYLDALTPTSIVKEKRVRGYRVKVNYKTEDGDMNKQKSITNIIMDALRKK</sequence>
<dbReference type="AlphaFoldDB" id="A0A2S7WTH1"/>
<keyword evidence="3" id="KW-1185">Reference proteome</keyword>
<dbReference type="Pfam" id="PF10412">
    <property type="entry name" value="TrwB_AAD_bind"/>
    <property type="match status" value="1"/>
</dbReference>
<dbReference type="InterPro" id="IPR019476">
    <property type="entry name" value="T4SS_TraD_DNA-bd"/>
</dbReference>
<dbReference type="InterPro" id="IPR051162">
    <property type="entry name" value="T4SS_component"/>
</dbReference>
<proteinExistence type="predicted"/>
<dbReference type="EMBL" id="MSCN01000001">
    <property type="protein sequence ID" value="PQJ80621.1"/>
    <property type="molecule type" value="Genomic_DNA"/>
</dbReference>
<evidence type="ECO:0000313" key="3">
    <source>
        <dbReference type="Proteomes" id="UP000238882"/>
    </source>
</evidence>
<dbReference type="PANTHER" id="PTHR30121:SF6">
    <property type="entry name" value="SLR6007 PROTEIN"/>
    <property type="match status" value="1"/>
</dbReference>
<dbReference type="RefSeq" id="WP_105017222.1">
    <property type="nucleotide sequence ID" value="NZ_MSCN01000001.1"/>
</dbReference>
<dbReference type="CDD" id="cd01127">
    <property type="entry name" value="TrwB_TraG_TraD_VirD4"/>
    <property type="match status" value="1"/>
</dbReference>
<reference evidence="2 3" key="1">
    <citation type="submission" date="2016-12" db="EMBL/GenBank/DDBJ databases">
        <title>Trade-off between light-utilization and light-protection in marine flavobacteria.</title>
        <authorList>
            <person name="Kumagai Y."/>
            <person name="Yoshizawa S."/>
            <person name="Kogure K."/>
            <person name="Iwasaki W."/>
        </authorList>
    </citation>
    <scope>NUCLEOTIDE SEQUENCE [LARGE SCALE GENOMIC DNA]</scope>
    <source>
        <strain evidence="2 3">NBRC 108759</strain>
    </source>
</reference>
<dbReference type="InterPro" id="IPR027417">
    <property type="entry name" value="P-loop_NTPase"/>
</dbReference>
<organism evidence="2 3">
    <name type="scientific">Polaribacter porphyrae</name>
    <dbReference type="NCBI Taxonomy" id="1137780"/>
    <lineage>
        <taxon>Bacteria</taxon>
        <taxon>Pseudomonadati</taxon>
        <taxon>Bacteroidota</taxon>
        <taxon>Flavobacteriia</taxon>
        <taxon>Flavobacteriales</taxon>
        <taxon>Flavobacteriaceae</taxon>
    </lineage>
</organism>
<evidence type="ECO:0000259" key="1">
    <source>
        <dbReference type="Pfam" id="PF10412"/>
    </source>
</evidence>
<gene>
    <name evidence="2" type="ORF">BTO18_16200</name>
</gene>
<dbReference type="OrthoDB" id="9806951at2"/>
<dbReference type="CDD" id="cd01120">
    <property type="entry name" value="RecA-like_superfamily"/>
    <property type="match status" value="1"/>
</dbReference>
<dbReference type="Gene3D" id="3.40.50.300">
    <property type="entry name" value="P-loop containing nucleotide triphosphate hydrolases"/>
    <property type="match status" value="2"/>
</dbReference>
<name>A0A2S7WTH1_9FLAO</name>
<accession>A0A2S7WTH1</accession>
<evidence type="ECO:0000313" key="2">
    <source>
        <dbReference type="EMBL" id="PQJ80621.1"/>
    </source>
</evidence>
<comment type="caution">
    <text evidence="2">The sequence shown here is derived from an EMBL/GenBank/DDBJ whole genome shotgun (WGS) entry which is preliminary data.</text>
</comment>
<feature type="domain" description="Type IV secretion system coupling protein TraD DNA-binding" evidence="1">
    <location>
        <begin position="398"/>
        <end position="713"/>
    </location>
</feature>
<dbReference type="SUPFAM" id="SSF52540">
    <property type="entry name" value="P-loop containing nucleoside triphosphate hydrolases"/>
    <property type="match status" value="1"/>
</dbReference>
<dbReference type="Proteomes" id="UP000238882">
    <property type="component" value="Unassembled WGS sequence"/>
</dbReference>